<evidence type="ECO:0000256" key="6">
    <source>
        <dbReference type="ARBA" id="ARBA00022989"/>
    </source>
</evidence>
<evidence type="ECO:0000259" key="10">
    <source>
        <dbReference type="PROSITE" id="PS50262"/>
    </source>
</evidence>
<dbReference type="GeneTree" id="ENSGT01150000286913"/>
<feature type="domain" description="G-protein coupled receptors family 1 profile" evidence="10">
    <location>
        <begin position="18"/>
        <end position="194"/>
    </location>
</feature>
<dbReference type="InParanoid" id="A0A6I8PKB9"/>
<keyword evidence="5" id="KW-0552">Olfaction</keyword>
<reference evidence="11" key="1">
    <citation type="submission" date="2025-08" db="UniProtKB">
        <authorList>
            <consortium name="Ensembl"/>
        </authorList>
    </citation>
    <scope>IDENTIFICATION</scope>
    <source>
        <strain evidence="11">Glennie</strain>
    </source>
</reference>
<evidence type="ECO:0000256" key="4">
    <source>
        <dbReference type="ARBA" id="ARBA00022692"/>
    </source>
</evidence>
<dbReference type="Gene3D" id="1.20.1070.10">
    <property type="entry name" value="Rhodopsin 7-helix transmembrane proteins"/>
    <property type="match status" value="1"/>
</dbReference>
<keyword evidence="8" id="KW-0807">Transducer</keyword>
<organism evidence="11 12">
    <name type="scientific">Ornithorhynchus anatinus</name>
    <name type="common">Duckbill platypus</name>
    <dbReference type="NCBI Taxonomy" id="9258"/>
    <lineage>
        <taxon>Eukaryota</taxon>
        <taxon>Metazoa</taxon>
        <taxon>Chordata</taxon>
        <taxon>Craniata</taxon>
        <taxon>Vertebrata</taxon>
        <taxon>Euteleostomi</taxon>
        <taxon>Mammalia</taxon>
        <taxon>Monotremata</taxon>
        <taxon>Ornithorhynchidae</taxon>
        <taxon>Ornithorhynchus</taxon>
    </lineage>
</organism>
<feature type="transmembrane region" description="Helical" evidence="9">
    <location>
        <begin position="81"/>
        <end position="99"/>
    </location>
</feature>
<dbReference type="GO" id="GO:0004930">
    <property type="term" value="F:G protein-coupled receptor activity"/>
    <property type="evidence" value="ECO:0007669"/>
    <property type="project" value="InterPro"/>
</dbReference>
<evidence type="ECO:0000256" key="3">
    <source>
        <dbReference type="ARBA" id="ARBA00022606"/>
    </source>
</evidence>
<dbReference type="Ensembl" id="ENSOANT00000066770.1">
    <property type="protein sequence ID" value="ENSOANP00000052817.1"/>
    <property type="gene ID" value="ENSOANG00000036290.1"/>
</dbReference>
<name>A0A6I8PKB9_ORNAN</name>
<dbReference type="InterPro" id="IPR000276">
    <property type="entry name" value="GPCR_Rhodpsn"/>
</dbReference>
<reference evidence="11" key="2">
    <citation type="submission" date="2025-09" db="UniProtKB">
        <authorList>
            <consortium name="Ensembl"/>
        </authorList>
    </citation>
    <scope>IDENTIFICATION</scope>
    <source>
        <strain evidence="11">Glennie</strain>
    </source>
</reference>
<accession>A0A6I8PKB9</accession>
<protein>
    <recommendedName>
        <fullName evidence="10">G-protein coupled receptors family 1 profile domain-containing protein</fullName>
    </recommendedName>
</protein>
<keyword evidence="6 9" id="KW-1133">Transmembrane helix</keyword>
<keyword evidence="12" id="KW-1185">Reference proteome</keyword>
<dbReference type="SUPFAM" id="SSF81321">
    <property type="entry name" value="Family A G protein-coupled receptor-like"/>
    <property type="match status" value="1"/>
</dbReference>
<keyword evidence="4 9" id="KW-0812">Transmembrane</keyword>
<dbReference type="InterPro" id="IPR000725">
    <property type="entry name" value="Olfact_rcpt"/>
</dbReference>
<keyword evidence="3" id="KW-0716">Sensory transduction</keyword>
<evidence type="ECO:0000256" key="7">
    <source>
        <dbReference type="ARBA" id="ARBA00023136"/>
    </source>
</evidence>
<feature type="transmembrane region" description="Helical" evidence="9">
    <location>
        <begin position="177"/>
        <end position="196"/>
    </location>
</feature>
<proteinExistence type="predicted"/>
<sequence length="222" mass="24798">MTLKIKKKSTHTQKNCVLLVVMAFDLYVAICQPLNYLTIMHPRPCFFLATIAWGTGLIQALIQSSSTLCLSFCHTRLVDDFVCEVPALIYLAFGVTTLNEVQMSVASVLLLVVPLILIMISYGHIAGAVLNIKSGLGCHKTWRTCGSHLVVVSLLYSTVSAIYLHPKNHYAQQKGKFLTLLYTVVTPTLNPLIYSLQNTEVKKAVRRLTRIGRERLPEDLKH</sequence>
<comment type="subcellular location">
    <subcellularLocation>
        <location evidence="1">Cell membrane</location>
        <topology evidence="1">Multi-pass membrane protein</topology>
    </subcellularLocation>
</comment>
<feature type="transmembrane region" description="Helical" evidence="9">
    <location>
        <begin position="144"/>
        <end position="165"/>
    </location>
</feature>
<feature type="transmembrane region" description="Helical" evidence="9">
    <location>
        <begin position="47"/>
        <end position="69"/>
    </location>
</feature>
<dbReference type="PROSITE" id="PS50262">
    <property type="entry name" value="G_PROTEIN_RECEP_F1_2"/>
    <property type="match status" value="1"/>
</dbReference>
<dbReference type="InterPro" id="IPR017452">
    <property type="entry name" value="GPCR_Rhodpsn_7TM"/>
</dbReference>
<evidence type="ECO:0000256" key="5">
    <source>
        <dbReference type="ARBA" id="ARBA00022725"/>
    </source>
</evidence>
<evidence type="ECO:0000256" key="8">
    <source>
        <dbReference type="ARBA" id="ARBA00023224"/>
    </source>
</evidence>
<dbReference type="PANTHER" id="PTHR26453">
    <property type="entry name" value="OLFACTORY RECEPTOR"/>
    <property type="match status" value="1"/>
</dbReference>
<dbReference type="AlphaFoldDB" id="A0A6I8PKB9"/>
<dbReference type="GO" id="GO:0050911">
    <property type="term" value="P:detection of chemical stimulus involved in sensory perception of smell"/>
    <property type="evidence" value="ECO:0000318"/>
    <property type="project" value="GO_Central"/>
</dbReference>
<evidence type="ECO:0000313" key="12">
    <source>
        <dbReference type="Proteomes" id="UP000002279"/>
    </source>
</evidence>
<dbReference type="PRINTS" id="PR00237">
    <property type="entry name" value="GPCRRHODOPSN"/>
</dbReference>
<dbReference type="PRINTS" id="PR00245">
    <property type="entry name" value="OLFACTORYR"/>
</dbReference>
<dbReference type="Proteomes" id="UP000002279">
    <property type="component" value="Unplaced"/>
</dbReference>
<evidence type="ECO:0000256" key="2">
    <source>
        <dbReference type="ARBA" id="ARBA00022475"/>
    </source>
</evidence>
<dbReference type="OMA" id="WAPERTI"/>
<feature type="transmembrane region" description="Helical" evidence="9">
    <location>
        <begin position="16"/>
        <end position="35"/>
    </location>
</feature>
<dbReference type="GO" id="GO:0004984">
    <property type="term" value="F:olfactory receptor activity"/>
    <property type="evidence" value="ECO:0000318"/>
    <property type="project" value="GO_Central"/>
</dbReference>
<dbReference type="Pfam" id="PF13853">
    <property type="entry name" value="7tm_4"/>
    <property type="match status" value="1"/>
</dbReference>
<keyword evidence="7 9" id="KW-0472">Membrane</keyword>
<dbReference type="GO" id="GO:0005886">
    <property type="term" value="C:plasma membrane"/>
    <property type="evidence" value="ECO:0000318"/>
    <property type="project" value="GO_Central"/>
</dbReference>
<keyword evidence="2" id="KW-1003">Cell membrane</keyword>
<evidence type="ECO:0000256" key="9">
    <source>
        <dbReference type="SAM" id="Phobius"/>
    </source>
</evidence>
<evidence type="ECO:0000313" key="11">
    <source>
        <dbReference type="Ensembl" id="ENSOANP00000052817.1"/>
    </source>
</evidence>
<feature type="transmembrane region" description="Helical" evidence="9">
    <location>
        <begin position="105"/>
        <end position="132"/>
    </location>
</feature>
<evidence type="ECO:0000256" key="1">
    <source>
        <dbReference type="ARBA" id="ARBA00004651"/>
    </source>
</evidence>